<evidence type="ECO:0000313" key="5">
    <source>
        <dbReference type="Proteomes" id="UP000562929"/>
    </source>
</evidence>
<keyword evidence="1" id="KW-0677">Repeat</keyword>
<protein>
    <submittedName>
        <fullName evidence="4">Galactose oxidase</fullName>
    </submittedName>
</protein>
<gene>
    <name evidence="4" type="ORF">GQ602_001999</name>
</gene>
<feature type="compositionally biased region" description="Pro residues" evidence="3">
    <location>
        <begin position="131"/>
        <end position="140"/>
    </location>
</feature>
<dbReference type="PANTHER" id="PTHR47435">
    <property type="entry name" value="KELCH REPEAT PROTEIN (AFU_ORTHOLOGUE AFUA_5G12780)"/>
    <property type="match status" value="1"/>
</dbReference>
<name>A0A8H4VEW4_9HYPO</name>
<dbReference type="EMBL" id="JAACLJ010000002">
    <property type="protein sequence ID" value="KAF4591700.1"/>
    <property type="molecule type" value="Genomic_DNA"/>
</dbReference>
<keyword evidence="2" id="KW-0408">Iron</keyword>
<accession>A0A8H4VEW4</accession>
<reference evidence="4 5" key="1">
    <citation type="journal article" date="2020" name="G3 (Bethesda)">
        <title>Genetic Underpinnings of Host Manipulation by Ophiocordyceps as Revealed by Comparative Transcriptomics.</title>
        <authorList>
            <person name="Will I."/>
            <person name="Das B."/>
            <person name="Trinh T."/>
            <person name="Brachmann A."/>
            <person name="Ohm R.A."/>
            <person name="de Bekker C."/>
        </authorList>
    </citation>
    <scope>NUCLEOTIDE SEQUENCE [LARGE SCALE GENOMIC DNA]</scope>
    <source>
        <strain evidence="4 5">EC05</strain>
    </source>
</reference>
<proteinExistence type="predicted"/>
<dbReference type="InterPro" id="IPR015915">
    <property type="entry name" value="Kelch-typ_b-propeller"/>
</dbReference>
<dbReference type="AlphaFoldDB" id="A0A8H4VEW4"/>
<dbReference type="Gene3D" id="2.120.10.80">
    <property type="entry name" value="Kelch-type beta propeller"/>
    <property type="match status" value="1"/>
</dbReference>
<dbReference type="Proteomes" id="UP000562929">
    <property type="component" value="Unassembled WGS sequence"/>
</dbReference>
<evidence type="ECO:0000256" key="2">
    <source>
        <dbReference type="ARBA" id="ARBA00023004"/>
    </source>
</evidence>
<dbReference type="PANTHER" id="PTHR47435:SF4">
    <property type="entry name" value="KELCH REPEAT PROTEIN (AFU_ORTHOLOGUE AFUA_5G12780)"/>
    <property type="match status" value="1"/>
</dbReference>
<comment type="caution">
    <text evidence="4">The sequence shown here is derived from an EMBL/GenBank/DDBJ whole genome shotgun (WGS) entry which is preliminary data.</text>
</comment>
<organism evidence="4 5">
    <name type="scientific">Ophiocordyceps camponoti-floridani</name>
    <dbReference type="NCBI Taxonomy" id="2030778"/>
    <lineage>
        <taxon>Eukaryota</taxon>
        <taxon>Fungi</taxon>
        <taxon>Dikarya</taxon>
        <taxon>Ascomycota</taxon>
        <taxon>Pezizomycotina</taxon>
        <taxon>Sordariomycetes</taxon>
        <taxon>Hypocreomycetidae</taxon>
        <taxon>Hypocreales</taxon>
        <taxon>Ophiocordycipitaceae</taxon>
        <taxon>Ophiocordyceps</taxon>
    </lineage>
</organism>
<evidence type="ECO:0000256" key="3">
    <source>
        <dbReference type="SAM" id="MobiDB-lite"/>
    </source>
</evidence>
<dbReference type="GO" id="GO:0019760">
    <property type="term" value="P:glucosinolate metabolic process"/>
    <property type="evidence" value="ECO:0007669"/>
    <property type="project" value="UniProtKB-ARBA"/>
</dbReference>
<dbReference type="Pfam" id="PF07646">
    <property type="entry name" value="Kelch_2"/>
    <property type="match status" value="1"/>
</dbReference>
<dbReference type="InterPro" id="IPR011498">
    <property type="entry name" value="Kelch_2"/>
</dbReference>
<dbReference type="OrthoDB" id="10250130at2759"/>
<sequence length="350" mass="36835">MQSLKGLLTPTARCHRLSAPSPRSSHSLNIISGTAYIFGGHGPHCLDPSVHVIRLPSGGAGPDYFRVEAGPTSPAPRAGHASATIGARILFFGGRAPSESGNDSNEPLQENGRVWIFDTRSLAWTCLDPLPDSPVPPPRTSPSATATNHPEPDDSDSNGTLIIHAGILASGEPATDIWSFDLPSRTCRSRLFRFGEAGLHLLPLGLDTFDAQETEVQVFARSPWQTTRDGPSASSTAALHALTLGSGRETLVVVLMDGSVQVWLYQVPPHGMTAVSLTHAILQAFGRRTGEGEWTSVRTAPRDAGGPLPTPRTCFASAPAGHVDGSAIVIWGGIGQEGEILADGCIISLD</sequence>
<evidence type="ECO:0000256" key="1">
    <source>
        <dbReference type="ARBA" id="ARBA00022737"/>
    </source>
</evidence>
<feature type="region of interest" description="Disordered" evidence="3">
    <location>
        <begin position="128"/>
        <end position="159"/>
    </location>
</feature>
<dbReference type="SUPFAM" id="SSF117281">
    <property type="entry name" value="Kelch motif"/>
    <property type="match status" value="1"/>
</dbReference>
<evidence type="ECO:0000313" key="4">
    <source>
        <dbReference type="EMBL" id="KAF4591700.1"/>
    </source>
</evidence>
<keyword evidence="5" id="KW-1185">Reference proteome</keyword>